<accession>A0AAE9R6C2</accession>
<gene>
    <name evidence="1" type="ORF">NCTC11557_01720</name>
</gene>
<evidence type="ECO:0000313" key="1">
    <source>
        <dbReference type="EMBL" id="VTT25717.1"/>
    </source>
</evidence>
<proteinExistence type="predicted"/>
<name>A0AAE9R6C2_STREQ</name>
<organism evidence="1 2">
    <name type="scientific">Streptococcus dysgalactiae subsp. equisimilis</name>
    <name type="common">Streptococcus equisimilis</name>
    <dbReference type="NCBI Taxonomy" id="119602"/>
    <lineage>
        <taxon>Bacteria</taxon>
        <taxon>Bacillati</taxon>
        <taxon>Bacillota</taxon>
        <taxon>Bacilli</taxon>
        <taxon>Lactobacillales</taxon>
        <taxon>Streptococcaceae</taxon>
        <taxon>Streptococcus</taxon>
    </lineage>
</organism>
<sequence>MNKRIKKKRKLETAIVLLIAENAMQAEAIKNQNRQIAELRAIIQQNTQAINGEFVTAKNTILDNQSAIKSIGDTVDYIKKNYKRKWGKNKS</sequence>
<dbReference type="RefSeq" id="WP_143935195.1">
    <property type="nucleotide sequence ID" value="NZ_CABEIY010000007.1"/>
</dbReference>
<comment type="caution">
    <text evidence="1">The sequence shown here is derived from an EMBL/GenBank/DDBJ whole genome shotgun (WGS) entry which is preliminary data.</text>
</comment>
<reference evidence="1 2" key="1">
    <citation type="submission" date="2019-05" db="EMBL/GenBank/DDBJ databases">
        <authorList>
            <consortium name="Pathogen Informatics"/>
        </authorList>
    </citation>
    <scope>NUCLEOTIDE SEQUENCE [LARGE SCALE GENOMIC DNA]</scope>
    <source>
        <strain evidence="1 2">NCTC11557</strain>
    </source>
</reference>
<protein>
    <submittedName>
        <fullName evidence="1">Phage protein</fullName>
    </submittedName>
</protein>
<dbReference type="EMBL" id="CABEIY010000007">
    <property type="protein sequence ID" value="VTT25717.1"/>
    <property type="molecule type" value="Genomic_DNA"/>
</dbReference>
<dbReference type="AlphaFoldDB" id="A0AAE9R6C2"/>
<dbReference type="Proteomes" id="UP000339049">
    <property type="component" value="Unassembled WGS sequence"/>
</dbReference>
<evidence type="ECO:0000313" key="2">
    <source>
        <dbReference type="Proteomes" id="UP000339049"/>
    </source>
</evidence>